<protein>
    <submittedName>
        <fullName evidence="2">Uncharacterized protein</fullName>
    </submittedName>
</protein>
<feature type="transmembrane region" description="Helical" evidence="1">
    <location>
        <begin position="26"/>
        <end position="43"/>
    </location>
</feature>
<keyword evidence="1" id="KW-0812">Transmembrane</keyword>
<dbReference type="RefSeq" id="WP_146581017.1">
    <property type="nucleotide sequence ID" value="NZ_SJPM01000014.1"/>
</dbReference>
<sequence>MTSNPYQPPDELTEEPDAAKPTNSEAFWILIPGFTLMIAWGWALFSGYLLLAGILPLLASVPFLIFISQSDQR</sequence>
<dbReference type="AlphaFoldDB" id="A0A5C5ZZ75"/>
<dbReference type="Proteomes" id="UP000316213">
    <property type="component" value="Unassembled WGS sequence"/>
</dbReference>
<reference evidence="2 3" key="1">
    <citation type="submission" date="2019-02" db="EMBL/GenBank/DDBJ databases">
        <title>Deep-cultivation of Planctomycetes and their phenomic and genomic characterization uncovers novel biology.</title>
        <authorList>
            <person name="Wiegand S."/>
            <person name="Jogler M."/>
            <person name="Boedeker C."/>
            <person name="Pinto D."/>
            <person name="Vollmers J."/>
            <person name="Rivas-Marin E."/>
            <person name="Kohn T."/>
            <person name="Peeters S.H."/>
            <person name="Heuer A."/>
            <person name="Rast P."/>
            <person name="Oberbeckmann S."/>
            <person name="Bunk B."/>
            <person name="Jeske O."/>
            <person name="Meyerdierks A."/>
            <person name="Storesund J.E."/>
            <person name="Kallscheuer N."/>
            <person name="Luecker S."/>
            <person name="Lage O.M."/>
            <person name="Pohl T."/>
            <person name="Merkel B.J."/>
            <person name="Hornburger P."/>
            <person name="Mueller R.-W."/>
            <person name="Bruemmer F."/>
            <person name="Labrenz M."/>
            <person name="Spormann A.M."/>
            <person name="Op Den Camp H."/>
            <person name="Overmann J."/>
            <person name="Amann R."/>
            <person name="Jetten M.S.M."/>
            <person name="Mascher T."/>
            <person name="Medema M.H."/>
            <person name="Devos D.P."/>
            <person name="Kaster A.-K."/>
            <person name="Ovreas L."/>
            <person name="Rohde M."/>
            <person name="Galperin M.Y."/>
            <person name="Jogler C."/>
        </authorList>
    </citation>
    <scope>NUCLEOTIDE SEQUENCE [LARGE SCALE GENOMIC DNA]</scope>
    <source>
        <strain evidence="2 3">Pla100</strain>
    </source>
</reference>
<proteinExistence type="predicted"/>
<name>A0A5C5ZZ75_9BACT</name>
<evidence type="ECO:0000313" key="2">
    <source>
        <dbReference type="EMBL" id="TWT91623.1"/>
    </source>
</evidence>
<evidence type="ECO:0000256" key="1">
    <source>
        <dbReference type="SAM" id="Phobius"/>
    </source>
</evidence>
<gene>
    <name evidence="2" type="ORF">Pla100_50140</name>
</gene>
<evidence type="ECO:0000313" key="3">
    <source>
        <dbReference type="Proteomes" id="UP000316213"/>
    </source>
</evidence>
<organism evidence="2 3">
    <name type="scientific">Neorhodopirellula pilleata</name>
    <dbReference type="NCBI Taxonomy" id="2714738"/>
    <lineage>
        <taxon>Bacteria</taxon>
        <taxon>Pseudomonadati</taxon>
        <taxon>Planctomycetota</taxon>
        <taxon>Planctomycetia</taxon>
        <taxon>Pirellulales</taxon>
        <taxon>Pirellulaceae</taxon>
        <taxon>Neorhodopirellula</taxon>
    </lineage>
</organism>
<feature type="transmembrane region" description="Helical" evidence="1">
    <location>
        <begin position="49"/>
        <end position="67"/>
    </location>
</feature>
<keyword evidence="3" id="KW-1185">Reference proteome</keyword>
<comment type="caution">
    <text evidence="2">The sequence shown here is derived from an EMBL/GenBank/DDBJ whole genome shotgun (WGS) entry which is preliminary data.</text>
</comment>
<keyword evidence="1" id="KW-1133">Transmembrane helix</keyword>
<dbReference type="EMBL" id="SJPM01000014">
    <property type="protein sequence ID" value="TWT91623.1"/>
    <property type="molecule type" value="Genomic_DNA"/>
</dbReference>
<keyword evidence="1" id="KW-0472">Membrane</keyword>
<accession>A0A5C5ZZ75</accession>